<evidence type="ECO:0000256" key="1">
    <source>
        <dbReference type="SAM" id="MobiDB-lite"/>
    </source>
</evidence>
<proteinExistence type="predicted"/>
<name>D7B230_NOCDD</name>
<accession>D7B230</accession>
<evidence type="ECO:0000313" key="2">
    <source>
        <dbReference type="EMBL" id="ADH66651.1"/>
    </source>
</evidence>
<evidence type="ECO:0000313" key="3">
    <source>
        <dbReference type="Proteomes" id="UP000002219"/>
    </source>
</evidence>
<dbReference type="AlphaFoldDB" id="D7B230"/>
<dbReference type="Proteomes" id="UP000002219">
    <property type="component" value="Chromosome 1"/>
</dbReference>
<gene>
    <name evidence="2" type="ordered locus">Ndas_1212</name>
</gene>
<organism evidence="2 3">
    <name type="scientific">Nocardiopsis dassonvillei (strain ATCC 23218 / DSM 43111 / CIP 107115 / JCM 7437 / KCTC 9190 / NBRC 14626 / NCTC 10488 / NRRL B-5397 / IMRU 509)</name>
    <name type="common">Actinomadura dassonvillei</name>
    <dbReference type="NCBI Taxonomy" id="446468"/>
    <lineage>
        <taxon>Bacteria</taxon>
        <taxon>Bacillati</taxon>
        <taxon>Actinomycetota</taxon>
        <taxon>Actinomycetes</taxon>
        <taxon>Streptosporangiales</taxon>
        <taxon>Nocardiopsidaceae</taxon>
        <taxon>Nocardiopsis</taxon>
    </lineage>
</organism>
<feature type="region of interest" description="Disordered" evidence="1">
    <location>
        <begin position="212"/>
        <end position="239"/>
    </location>
</feature>
<reference evidence="2 3" key="1">
    <citation type="journal article" date="2010" name="Stand. Genomic Sci.">
        <title>Complete genome sequence of Nocardiopsis dassonvillei type strain (IMRU 509).</title>
        <authorList>
            <person name="Sun H."/>
            <person name="Lapidus A."/>
            <person name="Nolan M."/>
            <person name="Lucas S."/>
            <person name="Del Rio T.G."/>
            <person name="Tice H."/>
            <person name="Cheng J.F."/>
            <person name="Tapia R."/>
            <person name="Han C."/>
            <person name="Goodwin L."/>
            <person name="Pitluck S."/>
            <person name="Pagani I."/>
            <person name="Ivanova N."/>
            <person name="Mavromatis K."/>
            <person name="Mikhailova N."/>
            <person name="Pati A."/>
            <person name="Chen A."/>
            <person name="Palaniappan K."/>
            <person name="Land M."/>
            <person name="Hauser L."/>
            <person name="Chang Y.J."/>
            <person name="Jeffries C.D."/>
            <person name="Djao O.D."/>
            <person name="Rohde M."/>
            <person name="Sikorski J."/>
            <person name="Goker M."/>
            <person name="Woyke T."/>
            <person name="Bristow J."/>
            <person name="Eisen J.A."/>
            <person name="Markowitz V."/>
            <person name="Hugenholtz P."/>
            <person name="Kyrpides N.C."/>
            <person name="Klenk H.P."/>
        </authorList>
    </citation>
    <scope>NUCLEOTIDE SEQUENCE [LARGE SCALE GENOMIC DNA]</scope>
    <source>
        <strain evidence="3">ATCC 23218 / DSM 43111 / CIP 107115 / JCM 7437 / KCTC 9190 / NBRC 14626 / NCTC 10488 / NRRL B-5397 / IMRU 509</strain>
    </source>
</reference>
<dbReference type="HOGENOM" id="CLU_1160133_0_0_11"/>
<keyword evidence="3" id="KW-1185">Reference proteome</keyword>
<protein>
    <submittedName>
        <fullName evidence="2">Uncharacterized protein</fullName>
    </submittedName>
</protein>
<feature type="compositionally biased region" description="Basic and acidic residues" evidence="1">
    <location>
        <begin position="214"/>
        <end position="232"/>
    </location>
</feature>
<dbReference type="STRING" id="446468.Ndas_1212"/>
<sequence>MSWHGNGQLAGLENVSTGGMPVGPAHYWNTEGRLVFEYIDDAYANHRLSRRWDSSGRLISEEHHEAQFGGTDTATGERVFIPWQPIRLAPGMRAPEHGDSLPAVSAADLTTADVEGRGRRVLHDGKPFTGEAVTLDRRNRIEMHTFIEGIEDGPTLTWAPSGKLIIQGITRHPHGPVGPWHQWDEQGRLLREVVHDALGNRVIVRQLDQAGNIAHEEHRPPTHLARDSRTGQEHPAPWL</sequence>
<dbReference type="EMBL" id="CP002040">
    <property type="protein sequence ID" value="ADH66651.1"/>
    <property type="molecule type" value="Genomic_DNA"/>
</dbReference>
<dbReference type="KEGG" id="nda:Ndas_1212"/>